<comment type="caution">
    <text evidence="1">The sequence shown here is derived from an EMBL/GenBank/DDBJ whole genome shotgun (WGS) entry which is preliminary data.</text>
</comment>
<sequence>HQTIDSIEAFDHITYSTHVVTINNESETFNNVDGMKLGNRSQVWNNVSENVSVYSTISQWPSDIAITESERLFSLLKNQKDKIDNILDSHAVYAV</sequence>
<evidence type="ECO:0000313" key="2">
    <source>
        <dbReference type="Proteomes" id="UP000789396"/>
    </source>
</evidence>
<name>A0A9N9JVW6_9GLOM</name>
<gene>
    <name evidence="1" type="ORF">RFULGI_LOCUS17627</name>
</gene>
<organism evidence="1 2">
    <name type="scientific">Racocetra fulgida</name>
    <dbReference type="NCBI Taxonomy" id="60492"/>
    <lineage>
        <taxon>Eukaryota</taxon>
        <taxon>Fungi</taxon>
        <taxon>Fungi incertae sedis</taxon>
        <taxon>Mucoromycota</taxon>
        <taxon>Glomeromycotina</taxon>
        <taxon>Glomeromycetes</taxon>
        <taxon>Diversisporales</taxon>
        <taxon>Gigasporaceae</taxon>
        <taxon>Racocetra</taxon>
    </lineage>
</organism>
<reference evidence="1" key="1">
    <citation type="submission" date="2021-06" db="EMBL/GenBank/DDBJ databases">
        <authorList>
            <person name="Kallberg Y."/>
            <person name="Tangrot J."/>
            <person name="Rosling A."/>
        </authorList>
    </citation>
    <scope>NUCLEOTIDE SEQUENCE</scope>
    <source>
        <strain evidence="1">IN212</strain>
    </source>
</reference>
<proteinExistence type="predicted"/>
<keyword evidence="2" id="KW-1185">Reference proteome</keyword>
<protein>
    <submittedName>
        <fullName evidence="1">16684_t:CDS:1</fullName>
    </submittedName>
</protein>
<evidence type="ECO:0000313" key="1">
    <source>
        <dbReference type="EMBL" id="CAG8800002.1"/>
    </source>
</evidence>
<dbReference type="EMBL" id="CAJVPZ010070692">
    <property type="protein sequence ID" value="CAG8800002.1"/>
    <property type="molecule type" value="Genomic_DNA"/>
</dbReference>
<feature type="non-terminal residue" evidence="1">
    <location>
        <position position="95"/>
    </location>
</feature>
<dbReference type="OrthoDB" id="2433227at2759"/>
<dbReference type="AlphaFoldDB" id="A0A9N9JVW6"/>
<accession>A0A9N9JVW6</accession>
<dbReference type="Proteomes" id="UP000789396">
    <property type="component" value="Unassembled WGS sequence"/>
</dbReference>
<feature type="non-terminal residue" evidence="1">
    <location>
        <position position="1"/>
    </location>
</feature>